<keyword evidence="2" id="KW-0479">Metal-binding</keyword>
<keyword evidence="4" id="KW-0411">Iron-sulfur</keyword>
<dbReference type="AlphaFoldDB" id="A0AB36TD40"/>
<organism evidence="6 7">
    <name type="scientific">Acetivibrio thermocellus AD2</name>
    <dbReference type="NCBI Taxonomy" id="1138384"/>
    <lineage>
        <taxon>Bacteria</taxon>
        <taxon>Bacillati</taxon>
        <taxon>Bacillota</taxon>
        <taxon>Clostridia</taxon>
        <taxon>Eubacteriales</taxon>
        <taxon>Oscillospiraceae</taxon>
        <taxon>Acetivibrio</taxon>
    </lineage>
</organism>
<keyword evidence="3" id="KW-0408">Iron</keyword>
<accession>A0AB36TD40</accession>
<dbReference type="PROSITE" id="PS51379">
    <property type="entry name" value="4FE4S_FER_2"/>
    <property type="match status" value="2"/>
</dbReference>
<dbReference type="GO" id="GO:0051539">
    <property type="term" value="F:4 iron, 4 sulfur cluster binding"/>
    <property type="evidence" value="ECO:0007669"/>
    <property type="project" value="UniProtKB-KW"/>
</dbReference>
<evidence type="ECO:0000313" key="7">
    <source>
        <dbReference type="Proteomes" id="UP000223596"/>
    </source>
</evidence>
<feature type="domain" description="4Fe-4S ferredoxin-type" evidence="5">
    <location>
        <begin position="67"/>
        <end position="96"/>
    </location>
</feature>
<dbReference type="RefSeq" id="WP_003514865.1">
    <property type="nucleotide sequence ID" value="NZ_CP013828.1"/>
</dbReference>
<reference evidence="6 7" key="1">
    <citation type="submission" date="2017-09" db="EMBL/GenBank/DDBJ databases">
        <title>Evaluation of Pacific Biosciences Sequencing Technology to Finishing C. thermocellum Genome Sequences.</title>
        <authorList>
            <person name="Brown S."/>
        </authorList>
    </citation>
    <scope>NUCLEOTIDE SEQUENCE [LARGE SCALE GENOMIC DNA]</scope>
    <source>
        <strain evidence="6 7">AD2</strain>
    </source>
</reference>
<evidence type="ECO:0000259" key="5">
    <source>
        <dbReference type="PROSITE" id="PS51379"/>
    </source>
</evidence>
<dbReference type="GO" id="GO:0016020">
    <property type="term" value="C:membrane"/>
    <property type="evidence" value="ECO:0007669"/>
    <property type="project" value="InterPro"/>
</dbReference>
<evidence type="ECO:0000256" key="1">
    <source>
        <dbReference type="ARBA" id="ARBA00022485"/>
    </source>
</evidence>
<keyword evidence="1" id="KW-0004">4Fe-4S</keyword>
<name>A0AB36TD40_ACETH</name>
<dbReference type="InterPro" id="IPR010226">
    <property type="entry name" value="NADH_quinone_OxRdtase_chainI"/>
</dbReference>
<dbReference type="GO" id="GO:0016651">
    <property type="term" value="F:oxidoreductase activity, acting on NAD(P)H"/>
    <property type="evidence" value="ECO:0007669"/>
    <property type="project" value="InterPro"/>
</dbReference>
<feature type="domain" description="4Fe-4S ferredoxin-type" evidence="5">
    <location>
        <begin position="36"/>
        <end position="65"/>
    </location>
</feature>
<protein>
    <submittedName>
        <fullName evidence="6">Formate hydrogenlyase subunit 6/NADH:ubiquinone oxidoreductase subunit I</fullName>
    </submittedName>
</protein>
<dbReference type="InterPro" id="IPR017896">
    <property type="entry name" value="4Fe4S_Fe-S-bd"/>
</dbReference>
<evidence type="ECO:0000256" key="3">
    <source>
        <dbReference type="ARBA" id="ARBA00023004"/>
    </source>
</evidence>
<evidence type="ECO:0000256" key="4">
    <source>
        <dbReference type="ARBA" id="ARBA00023014"/>
    </source>
</evidence>
<sequence length="128" mass="14691">MSFFTMTKTLIKSIFHGPYTVRYPLEKKEPFPASRGRIEINIQDCIFCGLCARRCPTGAINVEKPESRWSINRLRCIQCGYCSEVCPKKCLKMNNMYPAPSFENIEDVYQNARVPDNKENNRNIAGAC</sequence>
<dbReference type="SUPFAM" id="SSF46548">
    <property type="entry name" value="alpha-helical ferredoxin"/>
    <property type="match status" value="1"/>
</dbReference>
<evidence type="ECO:0000313" key="6">
    <source>
        <dbReference type="EMBL" id="PFH01847.1"/>
    </source>
</evidence>
<proteinExistence type="predicted"/>
<dbReference type="Pfam" id="PF13237">
    <property type="entry name" value="Fer4_10"/>
    <property type="match status" value="1"/>
</dbReference>
<dbReference type="Gene3D" id="3.30.70.3270">
    <property type="match status" value="1"/>
</dbReference>
<dbReference type="GeneID" id="35804713"/>
<dbReference type="InterPro" id="IPR017900">
    <property type="entry name" value="4Fe4S_Fe_S_CS"/>
</dbReference>
<dbReference type="Proteomes" id="UP000223596">
    <property type="component" value="Unassembled WGS sequence"/>
</dbReference>
<dbReference type="PROSITE" id="PS00198">
    <property type="entry name" value="4FE4S_FER_1"/>
    <property type="match status" value="2"/>
</dbReference>
<evidence type="ECO:0000256" key="2">
    <source>
        <dbReference type="ARBA" id="ARBA00022723"/>
    </source>
</evidence>
<dbReference type="GO" id="GO:0046872">
    <property type="term" value="F:metal ion binding"/>
    <property type="evidence" value="ECO:0007669"/>
    <property type="project" value="UniProtKB-KW"/>
</dbReference>
<comment type="caution">
    <text evidence="6">The sequence shown here is derived from an EMBL/GenBank/DDBJ whole genome shotgun (WGS) entry which is preliminary data.</text>
</comment>
<gene>
    <name evidence="6" type="ORF">M972_11591</name>
</gene>
<dbReference type="PANTHER" id="PTHR10849">
    <property type="entry name" value="NADH DEHYDROGENASE UBIQUINONE IRON-SULFUR PROTEIN 8, MITOCHONDRIAL"/>
    <property type="match status" value="1"/>
</dbReference>
<dbReference type="EMBL" id="PDBW01000001">
    <property type="protein sequence ID" value="PFH01847.1"/>
    <property type="molecule type" value="Genomic_DNA"/>
</dbReference>